<dbReference type="SUPFAM" id="SSF111352">
    <property type="entry name" value="Ammonium transporter"/>
    <property type="match status" value="1"/>
</dbReference>
<comment type="subcellular location">
    <subcellularLocation>
        <location evidence="1">Membrane</location>
        <topology evidence="1">Multi-pass membrane protein</topology>
    </subcellularLocation>
</comment>
<evidence type="ECO:0000256" key="5">
    <source>
        <dbReference type="ARBA" id="ARBA00022989"/>
    </source>
</evidence>
<dbReference type="Proteomes" id="UP000289555">
    <property type="component" value="Chromosome"/>
</dbReference>
<evidence type="ECO:0000259" key="9">
    <source>
        <dbReference type="Pfam" id="PF00909"/>
    </source>
</evidence>
<evidence type="ECO:0000313" key="11">
    <source>
        <dbReference type="Proteomes" id="UP000289555"/>
    </source>
</evidence>
<evidence type="ECO:0000256" key="3">
    <source>
        <dbReference type="ARBA" id="ARBA00022448"/>
    </source>
</evidence>
<evidence type="ECO:0000256" key="6">
    <source>
        <dbReference type="ARBA" id="ARBA00023136"/>
    </source>
</evidence>
<feature type="transmembrane region" description="Helical" evidence="8">
    <location>
        <begin position="15"/>
        <end position="34"/>
    </location>
</feature>
<dbReference type="Gene3D" id="1.10.3430.10">
    <property type="entry name" value="Ammonium transporter AmtB like domains"/>
    <property type="match status" value="1"/>
</dbReference>
<name>A0ABM8HNP2_9GAMM</name>
<keyword evidence="7" id="KW-0924">Ammonia transport</keyword>
<evidence type="ECO:0000256" key="7">
    <source>
        <dbReference type="ARBA" id="ARBA00023177"/>
    </source>
</evidence>
<feature type="domain" description="Ammonium transporter AmtB-like" evidence="9">
    <location>
        <begin position="15"/>
        <end position="121"/>
    </location>
</feature>
<comment type="similarity">
    <text evidence="2">Belongs to the ammonia transporter channel (TC 1.A.11.2) family.</text>
</comment>
<evidence type="ECO:0000256" key="4">
    <source>
        <dbReference type="ARBA" id="ARBA00022692"/>
    </source>
</evidence>
<dbReference type="PANTHER" id="PTHR11730">
    <property type="entry name" value="AMMONIUM TRANSPORTER"/>
    <property type="match status" value="1"/>
</dbReference>
<gene>
    <name evidence="10" type="ORF">HORIV_37150</name>
</gene>
<evidence type="ECO:0000256" key="8">
    <source>
        <dbReference type="SAM" id="Phobius"/>
    </source>
</evidence>
<keyword evidence="3" id="KW-0813">Transport</keyword>
<protein>
    <recommendedName>
        <fullName evidence="9">Ammonium transporter AmtB-like domain-containing protein</fullName>
    </recommendedName>
</protein>
<dbReference type="Pfam" id="PF00909">
    <property type="entry name" value="Ammonium_transp"/>
    <property type="match status" value="1"/>
</dbReference>
<organism evidence="10 11">
    <name type="scientific">Vreelandella olivaria</name>
    <dbReference type="NCBI Taxonomy" id="390919"/>
    <lineage>
        <taxon>Bacteria</taxon>
        <taxon>Pseudomonadati</taxon>
        <taxon>Pseudomonadota</taxon>
        <taxon>Gammaproteobacteria</taxon>
        <taxon>Oceanospirillales</taxon>
        <taxon>Halomonadaceae</taxon>
        <taxon>Vreelandella</taxon>
    </lineage>
</organism>
<feature type="transmembrane region" description="Helical" evidence="8">
    <location>
        <begin position="55"/>
        <end position="72"/>
    </location>
</feature>
<dbReference type="InterPro" id="IPR024041">
    <property type="entry name" value="NH4_transpt_AmtB-like_dom"/>
</dbReference>
<evidence type="ECO:0000313" key="10">
    <source>
        <dbReference type="EMBL" id="BBI51294.1"/>
    </source>
</evidence>
<keyword evidence="4 8" id="KW-0812">Transmembrane</keyword>
<sequence>MPATLDLHSSLLDTLWVLWAAALVFVMQAGFLCLEAGTTRTKNAINVAMKNVADFAIAVSVFWFIGFGIMFGDSYQSLVGSTLFGWQLEASSSWVITVFIFQAMFCATSATIVSGAVAERMPL</sequence>
<feature type="transmembrane region" description="Helical" evidence="8">
    <location>
        <begin position="92"/>
        <end position="118"/>
    </location>
</feature>
<keyword evidence="5 8" id="KW-1133">Transmembrane helix</keyword>
<evidence type="ECO:0000256" key="2">
    <source>
        <dbReference type="ARBA" id="ARBA00005887"/>
    </source>
</evidence>
<reference evidence="11" key="1">
    <citation type="journal article" date="2019" name="Microbiol. Resour. Announc.">
        <title>Complete Genome Sequence of Halomonas olivaria, a Moderately Halophilic Bacterium Isolated from Olive Processing Effluents, Obtained by Nanopore Sequencing.</title>
        <authorList>
            <person name="Nagata S."/>
            <person name="Ii K.M."/>
            <person name="Tsukimi T."/>
            <person name="Miura M.C."/>
            <person name="Galipon J."/>
            <person name="Arakawa K."/>
        </authorList>
    </citation>
    <scope>NUCLEOTIDE SEQUENCE [LARGE SCALE GENOMIC DNA]</scope>
    <source>
        <strain evidence="11">TYRC17</strain>
    </source>
</reference>
<keyword evidence="6 8" id="KW-0472">Membrane</keyword>
<keyword evidence="11" id="KW-1185">Reference proteome</keyword>
<evidence type="ECO:0000256" key="1">
    <source>
        <dbReference type="ARBA" id="ARBA00004141"/>
    </source>
</evidence>
<dbReference type="InterPro" id="IPR029020">
    <property type="entry name" value="Ammonium/urea_transptr"/>
</dbReference>
<dbReference type="PANTHER" id="PTHR11730:SF6">
    <property type="entry name" value="AMMONIUM TRANSPORTER"/>
    <property type="match status" value="1"/>
</dbReference>
<dbReference type="EMBL" id="AP019416">
    <property type="protein sequence ID" value="BBI51294.1"/>
    <property type="molecule type" value="Genomic_DNA"/>
</dbReference>
<proteinExistence type="inferred from homology"/>
<accession>A0ABM8HNP2</accession>